<dbReference type="InterPro" id="IPR041546">
    <property type="entry name" value="ClpA/ClpB_AAA_lid"/>
</dbReference>
<feature type="domain" description="Clp ATPase C-terminal" evidence="8">
    <location>
        <begin position="696"/>
        <end position="785"/>
    </location>
</feature>
<dbReference type="InterPro" id="IPR027417">
    <property type="entry name" value="P-loop_NTPase"/>
</dbReference>
<dbReference type="CDD" id="cd00009">
    <property type="entry name" value="AAA"/>
    <property type="match status" value="1"/>
</dbReference>
<dbReference type="AlphaFoldDB" id="A0AAN6D2B2"/>
<feature type="domain" description="AAA+ ATPase" evidence="7">
    <location>
        <begin position="128"/>
        <end position="271"/>
    </location>
</feature>
<evidence type="ECO:0000313" key="12">
    <source>
        <dbReference type="Proteomes" id="UP000738402"/>
    </source>
</evidence>
<keyword evidence="2" id="KW-0677">Repeat</keyword>
<evidence type="ECO:0000256" key="5">
    <source>
        <dbReference type="ARBA" id="ARBA00023186"/>
    </source>
</evidence>
<gene>
    <name evidence="9" type="ORF">KL933_004200</name>
    <name evidence="10" type="ORF">KL946_005307</name>
</gene>
<evidence type="ECO:0000256" key="2">
    <source>
        <dbReference type="ARBA" id="ARBA00022737"/>
    </source>
</evidence>
<dbReference type="CDD" id="cd19499">
    <property type="entry name" value="RecA-like_ClpB_Hsp104-like"/>
    <property type="match status" value="1"/>
</dbReference>
<dbReference type="Proteomes" id="UP000697297">
    <property type="component" value="Unassembled WGS sequence"/>
</dbReference>
<evidence type="ECO:0000256" key="4">
    <source>
        <dbReference type="ARBA" id="ARBA00022840"/>
    </source>
</evidence>
<reference evidence="9 11" key="1">
    <citation type="journal article" date="2021" name="G3 (Bethesda)">
        <title>Genomic diversity, chromosomal rearrangements, and interspecies hybridization in the ogataea polymorpha species complex.</title>
        <authorList>
            <person name="Hanson S.J."/>
            <person name="Cinneide E.O."/>
            <person name="Salzberg L.I."/>
            <person name="Wolfe K.H."/>
            <person name="McGowan J."/>
            <person name="Fitzpatrick D.A."/>
            <person name="Matlin K."/>
        </authorList>
    </citation>
    <scope>NUCLEOTIDE SEQUENCE</scope>
    <source>
        <strain evidence="10">81-436-3</strain>
        <strain evidence="9">83-405-1</strain>
    </source>
</reference>
<dbReference type="FunFam" id="1.10.8.60:FF:000017">
    <property type="entry name" value="ATP-dependent chaperone ClpB"/>
    <property type="match status" value="1"/>
</dbReference>
<dbReference type="GO" id="GO:0016887">
    <property type="term" value="F:ATP hydrolysis activity"/>
    <property type="evidence" value="ECO:0007669"/>
    <property type="project" value="InterPro"/>
</dbReference>
<dbReference type="PANTHER" id="PTHR11638">
    <property type="entry name" value="ATP-DEPENDENT CLP PROTEASE"/>
    <property type="match status" value="1"/>
</dbReference>
<dbReference type="Pfam" id="PF17871">
    <property type="entry name" value="AAA_lid_9"/>
    <property type="match status" value="1"/>
</dbReference>
<dbReference type="GO" id="GO:0005759">
    <property type="term" value="C:mitochondrial matrix"/>
    <property type="evidence" value="ECO:0007669"/>
    <property type="project" value="TreeGrafter"/>
</dbReference>
<dbReference type="FunFam" id="3.40.50.300:FF:000010">
    <property type="entry name" value="Chaperone clpB 1, putative"/>
    <property type="match status" value="1"/>
</dbReference>
<keyword evidence="3" id="KW-0547">Nucleotide-binding</keyword>
<evidence type="ECO:0000256" key="6">
    <source>
        <dbReference type="SAM" id="Coils"/>
    </source>
</evidence>
<evidence type="ECO:0000256" key="1">
    <source>
        <dbReference type="ARBA" id="ARBA00008675"/>
    </source>
</evidence>
<comment type="caution">
    <text evidence="9">The sequence shown here is derived from an EMBL/GenBank/DDBJ whole genome shotgun (WGS) entry which is preliminary data.</text>
</comment>
<dbReference type="Proteomes" id="UP000738402">
    <property type="component" value="Unassembled WGS sequence"/>
</dbReference>
<evidence type="ECO:0000313" key="10">
    <source>
        <dbReference type="EMBL" id="KAG7761661.1"/>
    </source>
</evidence>
<protein>
    <submittedName>
        <fullName evidence="9">Uncharacterized protein</fullName>
    </submittedName>
</protein>
<keyword evidence="5" id="KW-0143">Chaperone</keyword>
<dbReference type="PANTHER" id="PTHR11638:SF176">
    <property type="entry name" value="HEAT SHOCK PROTEIN 78, MITOCHONDRIAL"/>
    <property type="match status" value="1"/>
</dbReference>
<dbReference type="Pfam" id="PF10431">
    <property type="entry name" value="ClpB_D2-small"/>
    <property type="match status" value="1"/>
</dbReference>
<dbReference type="Gene3D" id="1.10.8.60">
    <property type="match status" value="1"/>
</dbReference>
<dbReference type="PROSITE" id="PS00870">
    <property type="entry name" value="CLPAB_1"/>
    <property type="match status" value="1"/>
</dbReference>
<dbReference type="InterPro" id="IPR003959">
    <property type="entry name" value="ATPase_AAA_core"/>
</dbReference>
<accession>A0AAN6D2B2</accession>
<feature type="domain" description="AAA+ ATPase" evidence="7">
    <location>
        <begin position="533"/>
        <end position="676"/>
    </location>
</feature>
<dbReference type="Gene3D" id="3.40.50.300">
    <property type="entry name" value="P-loop containing nucleotide triphosphate hydrolases"/>
    <property type="match status" value="3"/>
</dbReference>
<dbReference type="InterPro" id="IPR001270">
    <property type="entry name" value="ClpA/B"/>
</dbReference>
<dbReference type="InterPro" id="IPR019489">
    <property type="entry name" value="Clp_ATPase_C"/>
</dbReference>
<dbReference type="FunFam" id="3.40.50.300:FF:000120">
    <property type="entry name" value="ATP-dependent chaperone ClpB"/>
    <property type="match status" value="1"/>
</dbReference>
<dbReference type="InterPro" id="IPR003593">
    <property type="entry name" value="AAA+_ATPase"/>
</dbReference>
<evidence type="ECO:0000259" key="8">
    <source>
        <dbReference type="SMART" id="SM01086"/>
    </source>
</evidence>
<dbReference type="FunFam" id="3.40.50.300:FF:000025">
    <property type="entry name" value="ATP-dependent Clp protease subunit"/>
    <property type="match status" value="1"/>
</dbReference>
<dbReference type="SMART" id="SM01086">
    <property type="entry name" value="ClpB_D2-small"/>
    <property type="match status" value="1"/>
</dbReference>
<dbReference type="GO" id="GO:0042026">
    <property type="term" value="P:protein refolding"/>
    <property type="evidence" value="ECO:0007669"/>
    <property type="project" value="TreeGrafter"/>
</dbReference>
<dbReference type="InterPro" id="IPR050130">
    <property type="entry name" value="ClpA_ClpB"/>
</dbReference>
<keyword evidence="11" id="KW-1185">Reference proteome</keyword>
<evidence type="ECO:0000313" key="9">
    <source>
        <dbReference type="EMBL" id="KAG7725186.1"/>
    </source>
</evidence>
<evidence type="ECO:0000313" key="11">
    <source>
        <dbReference type="Proteomes" id="UP000697297"/>
    </source>
</evidence>
<keyword evidence="6" id="KW-0175">Coiled coil</keyword>
<dbReference type="GO" id="GO:0034605">
    <property type="term" value="P:cellular response to heat"/>
    <property type="evidence" value="ECO:0007669"/>
    <property type="project" value="TreeGrafter"/>
</dbReference>
<organism evidence="9 12">
    <name type="scientific">Ogataea haglerorum</name>
    <dbReference type="NCBI Taxonomy" id="1937702"/>
    <lineage>
        <taxon>Eukaryota</taxon>
        <taxon>Fungi</taxon>
        <taxon>Dikarya</taxon>
        <taxon>Ascomycota</taxon>
        <taxon>Saccharomycotina</taxon>
        <taxon>Pichiomycetes</taxon>
        <taxon>Pichiales</taxon>
        <taxon>Pichiaceae</taxon>
        <taxon>Ogataea</taxon>
    </lineage>
</organism>
<dbReference type="EMBL" id="JAHLUN010000022">
    <property type="protein sequence ID" value="KAG7761661.1"/>
    <property type="molecule type" value="Genomic_DNA"/>
</dbReference>
<dbReference type="PRINTS" id="PR00300">
    <property type="entry name" value="CLPPROTEASEA"/>
</dbReference>
<evidence type="ECO:0000259" key="7">
    <source>
        <dbReference type="SMART" id="SM00382"/>
    </source>
</evidence>
<keyword evidence="4" id="KW-0067">ATP-binding</keyword>
<proteinExistence type="inferred from homology"/>
<feature type="coiled-coil region" evidence="6">
    <location>
        <begin position="339"/>
        <end position="419"/>
    </location>
</feature>
<dbReference type="SMART" id="SM00382">
    <property type="entry name" value="AAA"/>
    <property type="match status" value="2"/>
</dbReference>
<dbReference type="GO" id="GO:0043335">
    <property type="term" value="P:protein unfolding"/>
    <property type="evidence" value="ECO:0007669"/>
    <property type="project" value="TreeGrafter"/>
</dbReference>
<evidence type="ECO:0000256" key="3">
    <source>
        <dbReference type="ARBA" id="ARBA00022741"/>
    </source>
</evidence>
<dbReference type="InterPro" id="IPR018368">
    <property type="entry name" value="ClpA/B_CS1"/>
</dbReference>
<dbReference type="Pfam" id="PF07724">
    <property type="entry name" value="AAA_2"/>
    <property type="match status" value="1"/>
</dbReference>
<dbReference type="EMBL" id="JAHLUH010000013">
    <property type="protein sequence ID" value="KAG7725186.1"/>
    <property type="molecule type" value="Genomic_DNA"/>
</dbReference>
<comment type="similarity">
    <text evidence="1">Belongs to the ClpA/ClpB family.</text>
</comment>
<dbReference type="SUPFAM" id="SSF52540">
    <property type="entry name" value="P-loop containing nucleoside triphosphate hydrolases"/>
    <property type="match status" value="2"/>
</dbReference>
<name>A0AAN6D2B2_9ASCO</name>
<dbReference type="GO" id="GO:0005524">
    <property type="term" value="F:ATP binding"/>
    <property type="evidence" value="ECO:0007669"/>
    <property type="project" value="UniProtKB-KW"/>
</dbReference>
<sequence length="807" mass="91396">MWRTCLSSIKKGSRSFHGVGEISTFNVHMGEPALLASLRQSSRISKMNRVMLSTMPLTRFGQSYYCRHFSGGSRLHLQMKMNSEQSDEPALKKFATNLTELAKKGKLDPVIGRDEEIRRTIQILSRRTKNNPVLIGNAGTGKTAIMEGLAQRIVKGEVPESMKDKEVISLDLGSLISGAKYRGEFEERLKQFLKELDEHYILFIDELHILLGLGKSEGSIDASNLLKPALARGQLQCCGATTIDEYKKYIEKDVALARRFQPILVNEPTVEDAISILRGLKEKYEVHHGVRITDGALVTAAVYSNRYITDRFLPDKAIDLVDEACSALRLQHESKPDSIQELDRSIMTIQIELESLRKESDTLSKERREKLEEQLKYKQAELKRLTEIWEKQKQELDRIKQLKQELEIAKRDLEKERREGNFAQASKLQYATIPELEAKLNASIRNQEAAAEVDEDGGGASLLHESVTSDDIARVVSKATGIPVQNMMRGEKDKLLYMEAALRGRVIGQDEAIASISNAIRLQRAGLTNEKRPIASFMFLGPTGTGKTELTKAVADFLFDDENAIIRFDMSEFQEKHSIMRLIGAPPSYVGYEEGGELTEKIRRKPYSVILFDEFEKAHPDVSKLLLQVLDEGKLTDSQGNKVDFRNTLIVMTSNIGQDIMLSDKPDKDQILQLMKSYYSPEFINRIDEVVIFNKLSKEALRNIVDLRIGDLQDRLSERRIELHLTDNAKDWLTANGYEPQYGARPLNRLIKRALLNPMSIMMLKGEIKNNCVVKVDTENEHLTIVPERNLDDSSNVAGIDRNENEE</sequence>
<dbReference type="Pfam" id="PF00004">
    <property type="entry name" value="AAA"/>
    <property type="match status" value="1"/>
</dbReference>